<feature type="chain" id="PRO_5029008622" evidence="1">
    <location>
        <begin position="26"/>
        <end position="86"/>
    </location>
</feature>
<reference evidence="3" key="2">
    <citation type="submission" date="2020-10" db="UniProtKB">
        <authorList>
            <consortium name="WormBaseParasite"/>
        </authorList>
    </citation>
    <scope>IDENTIFICATION</scope>
</reference>
<name>A0A7E4UYT5_PANRE</name>
<feature type="signal peptide" evidence="1">
    <location>
        <begin position="1"/>
        <end position="25"/>
    </location>
</feature>
<reference evidence="2" key="1">
    <citation type="journal article" date="2013" name="Genetics">
        <title>The draft genome and transcriptome of Panagrellus redivivus are shaped by the harsh demands of a free-living lifestyle.</title>
        <authorList>
            <person name="Srinivasan J."/>
            <person name="Dillman A.R."/>
            <person name="Macchietto M.G."/>
            <person name="Heikkinen L."/>
            <person name="Lakso M."/>
            <person name="Fracchia K.M."/>
            <person name="Antoshechkin I."/>
            <person name="Mortazavi A."/>
            <person name="Wong G."/>
            <person name="Sternberg P.W."/>
        </authorList>
    </citation>
    <scope>NUCLEOTIDE SEQUENCE [LARGE SCALE GENOMIC DNA]</scope>
    <source>
        <strain evidence="2">MT8872</strain>
    </source>
</reference>
<dbReference type="AlphaFoldDB" id="A0A7E4UYT5"/>
<keyword evidence="2" id="KW-1185">Reference proteome</keyword>
<evidence type="ECO:0000313" key="2">
    <source>
        <dbReference type="Proteomes" id="UP000492821"/>
    </source>
</evidence>
<protein>
    <submittedName>
        <fullName evidence="3">Secreted protein</fullName>
    </submittedName>
</protein>
<keyword evidence="1" id="KW-0732">Signal</keyword>
<sequence>MNGFSLRQFAMIFFACVLVIAMVAATDDEPKRASPLLSRYGRAVLSRYGKRSLPLVQVADTINGPDYEYVLCRRIVGDMLECFPTQ</sequence>
<proteinExistence type="predicted"/>
<evidence type="ECO:0000256" key="1">
    <source>
        <dbReference type="SAM" id="SignalP"/>
    </source>
</evidence>
<accession>A0A7E4UYT5</accession>
<evidence type="ECO:0000313" key="3">
    <source>
        <dbReference type="WBParaSite" id="Pan_g14454.t1"/>
    </source>
</evidence>
<dbReference type="Proteomes" id="UP000492821">
    <property type="component" value="Unassembled WGS sequence"/>
</dbReference>
<dbReference type="WBParaSite" id="Pan_g14454.t1">
    <property type="protein sequence ID" value="Pan_g14454.t1"/>
    <property type="gene ID" value="Pan_g14454"/>
</dbReference>
<organism evidence="2 3">
    <name type="scientific">Panagrellus redivivus</name>
    <name type="common">Microworm</name>
    <dbReference type="NCBI Taxonomy" id="6233"/>
    <lineage>
        <taxon>Eukaryota</taxon>
        <taxon>Metazoa</taxon>
        <taxon>Ecdysozoa</taxon>
        <taxon>Nematoda</taxon>
        <taxon>Chromadorea</taxon>
        <taxon>Rhabditida</taxon>
        <taxon>Tylenchina</taxon>
        <taxon>Panagrolaimomorpha</taxon>
        <taxon>Panagrolaimoidea</taxon>
        <taxon>Panagrolaimidae</taxon>
        <taxon>Panagrellus</taxon>
    </lineage>
</organism>